<dbReference type="InterPro" id="IPR023214">
    <property type="entry name" value="HAD_sf"/>
</dbReference>
<keyword evidence="3" id="KW-0479">Metal-binding</keyword>
<dbReference type="PANTHER" id="PTHR42891">
    <property type="entry name" value="D-GLYCERO-BETA-D-MANNO-HEPTOSE-1,7-BISPHOSPHATE 7-PHOSPHATASE"/>
    <property type="match status" value="1"/>
</dbReference>
<reference evidence="8 9" key="1">
    <citation type="submission" date="2022-03" db="EMBL/GenBank/DDBJ databases">
        <title>Isotopic signatures of nitrous oxide derived from detoxification processes.</title>
        <authorList>
            <person name="Behrendt U."/>
            <person name="Buchen C."/>
            <person name="Well R."/>
            <person name="Ulrich A."/>
            <person name="Rohe L."/>
            <person name="Kolb S."/>
            <person name="Schloter M."/>
            <person name="Horn M.A."/>
            <person name="Augustin J."/>
        </authorList>
    </citation>
    <scope>NUCLEOTIDE SEQUENCE [LARGE SCALE GENOMIC DNA]</scope>
    <source>
        <strain evidence="8 9">S4-C24</strain>
    </source>
</reference>
<gene>
    <name evidence="8" type="ORF">MNQ99_03330</name>
</gene>
<dbReference type="InterPro" id="IPR006543">
    <property type="entry name" value="Histidinol-phos"/>
</dbReference>
<dbReference type="GO" id="GO:0016787">
    <property type="term" value="F:hydrolase activity"/>
    <property type="evidence" value="ECO:0007669"/>
    <property type="project" value="UniProtKB-KW"/>
</dbReference>
<evidence type="ECO:0000313" key="8">
    <source>
        <dbReference type="EMBL" id="UNK46417.1"/>
    </source>
</evidence>
<evidence type="ECO:0000256" key="5">
    <source>
        <dbReference type="ARBA" id="ARBA00023277"/>
    </source>
</evidence>
<accession>A0ABY3WAC7</accession>
<comment type="subcellular location">
    <subcellularLocation>
        <location evidence="1 7">Cytoplasm</location>
    </subcellularLocation>
</comment>
<evidence type="ECO:0000313" key="9">
    <source>
        <dbReference type="Proteomes" id="UP000829069"/>
    </source>
</evidence>
<keyword evidence="5 7" id="KW-0119">Carbohydrate metabolism</keyword>
<evidence type="ECO:0000256" key="1">
    <source>
        <dbReference type="ARBA" id="ARBA00004496"/>
    </source>
</evidence>
<dbReference type="SUPFAM" id="SSF56784">
    <property type="entry name" value="HAD-like"/>
    <property type="match status" value="1"/>
</dbReference>
<dbReference type="PIRSF" id="PIRSF004682">
    <property type="entry name" value="GmhB"/>
    <property type="match status" value="1"/>
</dbReference>
<keyword evidence="9" id="KW-1185">Reference proteome</keyword>
<dbReference type="InterPro" id="IPR004446">
    <property type="entry name" value="Heptose_bisP_phosphatase"/>
</dbReference>
<dbReference type="InterPro" id="IPR006439">
    <property type="entry name" value="HAD-SF_hydro_IA"/>
</dbReference>
<sequence>MSAAALSPPRAILFDRDGTLVTDVPYNPDPAKVRPVAGARTALEAVRAAGLPCGVLTNQSGIGRGLLNREQVDAVNARVEELLGPFDVWEICPHHPDDGCGCRKPQPGMILAACRRLGLDPSEVAYIGDIGTDVEAAAAAGASGVLVPTPVTRREEVEAAGLVAGDLAEAISLLLEGRP</sequence>
<dbReference type="NCBIfam" id="TIGR01662">
    <property type="entry name" value="HAD-SF-IIIA"/>
    <property type="match status" value="1"/>
</dbReference>
<evidence type="ECO:0000256" key="7">
    <source>
        <dbReference type="PIRNR" id="PIRNR004682"/>
    </source>
</evidence>
<evidence type="ECO:0000256" key="6">
    <source>
        <dbReference type="ARBA" id="ARBA00031828"/>
    </source>
</evidence>
<dbReference type="EC" id="3.1.3.-" evidence="7"/>
<keyword evidence="4 7" id="KW-0378">Hydrolase</keyword>
<evidence type="ECO:0000256" key="4">
    <source>
        <dbReference type="ARBA" id="ARBA00022801"/>
    </source>
</evidence>
<dbReference type="EMBL" id="CP093326">
    <property type="protein sequence ID" value="UNK46417.1"/>
    <property type="molecule type" value="Genomic_DNA"/>
</dbReference>
<dbReference type="NCBIfam" id="TIGR01549">
    <property type="entry name" value="HAD-SF-IA-v1"/>
    <property type="match status" value="1"/>
</dbReference>
<comment type="similarity">
    <text evidence="7">Belongs to the gmhB family.</text>
</comment>
<dbReference type="InterPro" id="IPR006549">
    <property type="entry name" value="HAD-SF_hydro_IIIA"/>
</dbReference>
<organism evidence="8 9">
    <name type="scientific">Arthrobacter sulfonylureivorans</name>
    <dbReference type="NCBI Taxonomy" id="2486855"/>
    <lineage>
        <taxon>Bacteria</taxon>
        <taxon>Bacillati</taxon>
        <taxon>Actinomycetota</taxon>
        <taxon>Actinomycetes</taxon>
        <taxon>Micrococcales</taxon>
        <taxon>Micrococcaceae</taxon>
        <taxon>Arthrobacter</taxon>
    </lineage>
</organism>
<name>A0ABY3WAC7_9MICC</name>
<keyword evidence="2 7" id="KW-0963">Cytoplasm</keyword>
<dbReference type="Gene3D" id="3.40.50.1000">
    <property type="entry name" value="HAD superfamily/HAD-like"/>
    <property type="match status" value="1"/>
</dbReference>
<dbReference type="InterPro" id="IPR036412">
    <property type="entry name" value="HAD-like_sf"/>
</dbReference>
<dbReference type="NCBIfam" id="TIGR01656">
    <property type="entry name" value="Histidinol-ppas"/>
    <property type="match status" value="1"/>
</dbReference>
<evidence type="ECO:0000256" key="2">
    <source>
        <dbReference type="ARBA" id="ARBA00022490"/>
    </source>
</evidence>
<dbReference type="PANTHER" id="PTHR42891:SF1">
    <property type="entry name" value="D-GLYCERO-BETA-D-MANNO-HEPTOSE-1,7-BISPHOSPHATE 7-PHOSPHATASE"/>
    <property type="match status" value="1"/>
</dbReference>
<evidence type="ECO:0000256" key="3">
    <source>
        <dbReference type="ARBA" id="ARBA00022723"/>
    </source>
</evidence>
<dbReference type="Proteomes" id="UP000829069">
    <property type="component" value="Chromosome"/>
</dbReference>
<dbReference type="Pfam" id="PF13242">
    <property type="entry name" value="Hydrolase_like"/>
    <property type="match status" value="1"/>
</dbReference>
<proteinExistence type="inferred from homology"/>
<dbReference type="RefSeq" id="WP_241914445.1">
    <property type="nucleotide sequence ID" value="NZ_CP093326.1"/>
</dbReference>
<protein>
    <recommendedName>
        <fullName evidence="6 7">D,D-heptose 1,7-bisphosphate phosphatase</fullName>
        <ecNumber evidence="7">3.1.3.-</ecNumber>
    </recommendedName>
</protein>